<keyword evidence="6" id="KW-0175">Coiled coil</keyword>
<feature type="transmembrane region" description="Helical" evidence="7">
    <location>
        <begin position="333"/>
        <end position="355"/>
    </location>
</feature>
<dbReference type="Proteomes" id="UP000182427">
    <property type="component" value="Chromosome I"/>
</dbReference>
<feature type="transmembrane region" description="Helical" evidence="7">
    <location>
        <begin position="361"/>
        <end position="384"/>
    </location>
</feature>
<reference evidence="9 10" key="1">
    <citation type="submission" date="2016-10" db="EMBL/GenBank/DDBJ databases">
        <authorList>
            <person name="de Groot N.N."/>
        </authorList>
    </citation>
    <scope>NUCLEOTIDE SEQUENCE [LARGE SCALE GENOMIC DNA]</scope>
    <source>
        <strain evidence="9 10">GAS232</strain>
    </source>
</reference>
<gene>
    <name evidence="9" type="ORF">SAMN05444167_3485</name>
</gene>
<feature type="transmembrane region" description="Helical" evidence="7">
    <location>
        <begin position="417"/>
        <end position="434"/>
    </location>
</feature>
<accession>A0A1G7PF13</accession>
<keyword evidence="5 7" id="KW-0472">Membrane</keyword>
<dbReference type="RefSeq" id="WP_083346270.1">
    <property type="nucleotide sequence ID" value="NZ_LT629690.1"/>
</dbReference>
<evidence type="ECO:0000256" key="6">
    <source>
        <dbReference type="SAM" id="Coils"/>
    </source>
</evidence>
<dbReference type="OrthoDB" id="9793824at2"/>
<keyword evidence="2" id="KW-1003">Cell membrane</keyword>
<keyword evidence="10" id="KW-1185">Reference proteome</keyword>
<proteinExistence type="predicted"/>
<evidence type="ECO:0000256" key="7">
    <source>
        <dbReference type="SAM" id="Phobius"/>
    </source>
</evidence>
<evidence type="ECO:0000256" key="5">
    <source>
        <dbReference type="ARBA" id="ARBA00023136"/>
    </source>
</evidence>
<dbReference type="PANTHER" id="PTHR36115:SF6">
    <property type="entry name" value="PROLINE-RICH ANTIGEN HOMOLOG"/>
    <property type="match status" value="1"/>
</dbReference>
<evidence type="ECO:0000259" key="8">
    <source>
        <dbReference type="Pfam" id="PF06271"/>
    </source>
</evidence>
<dbReference type="InterPro" id="IPR051791">
    <property type="entry name" value="Pra-immunoreactive"/>
</dbReference>
<evidence type="ECO:0000256" key="2">
    <source>
        <dbReference type="ARBA" id="ARBA00022475"/>
    </source>
</evidence>
<feature type="domain" description="RDD" evidence="8">
    <location>
        <begin position="326"/>
        <end position="448"/>
    </location>
</feature>
<evidence type="ECO:0000256" key="3">
    <source>
        <dbReference type="ARBA" id="ARBA00022692"/>
    </source>
</evidence>
<dbReference type="InterPro" id="IPR010432">
    <property type="entry name" value="RDD"/>
</dbReference>
<evidence type="ECO:0000256" key="1">
    <source>
        <dbReference type="ARBA" id="ARBA00004651"/>
    </source>
</evidence>
<name>A0A1G7PF13_9BACT</name>
<evidence type="ECO:0000313" key="10">
    <source>
        <dbReference type="Proteomes" id="UP000182427"/>
    </source>
</evidence>
<keyword evidence="3 7" id="KW-0812">Transmembrane</keyword>
<organism evidence="9 10">
    <name type="scientific">Terriglobus roseus</name>
    <dbReference type="NCBI Taxonomy" id="392734"/>
    <lineage>
        <taxon>Bacteria</taxon>
        <taxon>Pseudomonadati</taxon>
        <taxon>Acidobacteriota</taxon>
        <taxon>Terriglobia</taxon>
        <taxon>Terriglobales</taxon>
        <taxon>Acidobacteriaceae</taxon>
        <taxon>Terriglobus</taxon>
    </lineage>
</organism>
<evidence type="ECO:0000313" key="9">
    <source>
        <dbReference type="EMBL" id="SDF84808.1"/>
    </source>
</evidence>
<evidence type="ECO:0000256" key="4">
    <source>
        <dbReference type="ARBA" id="ARBA00022989"/>
    </source>
</evidence>
<dbReference type="GO" id="GO:0005886">
    <property type="term" value="C:plasma membrane"/>
    <property type="evidence" value="ECO:0007669"/>
    <property type="project" value="UniProtKB-SubCell"/>
</dbReference>
<feature type="coiled-coil region" evidence="6">
    <location>
        <begin position="80"/>
        <end position="107"/>
    </location>
</feature>
<keyword evidence="4 7" id="KW-1133">Transmembrane helix</keyword>
<dbReference type="PANTHER" id="PTHR36115">
    <property type="entry name" value="PROLINE-RICH ANTIGEN HOMOLOG-RELATED"/>
    <property type="match status" value="1"/>
</dbReference>
<dbReference type="EMBL" id="LT629690">
    <property type="protein sequence ID" value="SDF84808.1"/>
    <property type="molecule type" value="Genomic_DNA"/>
</dbReference>
<sequence>MSTASPLPLQPLPAGTVSEEEARALKREIANRLAEHRQRRGRPAETQASLPIEVPAPRHRVADSVAARYARSVSYSDFLKQEAEAAIRQAEAAAEVARRNAKAIAAAQQQLLEEIEQWNEPVAPQPEAHGPAEVITFAAPVETESPLGVSEALTEARIVAVEEPVSAPELRVQLAESVAAPVVSEPVVPAAPARPDFAQVFTAAVNEIQERPATLAERLGLATGPLDSAVALPTNLIEFPRQLVAARKARPRLAEGPLRDEADATPERAQLRIFEVEASAVSIEPVVESVLPEWHTIRLDMDAPVRLAESPDAQISFAMPLYVAPGSQRMMAFLVDACCVVTGFLMAVTVAAYASPVLPTGLPAVLASVGTLFAFAIGYQALFFSLSGTTPGMRYARIGLCTFSDENPTRKAMLHRIFALLLAGMPLGLGLLWACMDEENLGWHDRISRMYPRGY</sequence>
<protein>
    <submittedName>
        <fullName evidence="9">Uncharacterized membrane protein YckC, RDD family</fullName>
    </submittedName>
</protein>
<comment type="subcellular location">
    <subcellularLocation>
        <location evidence="1">Cell membrane</location>
        <topology evidence="1">Multi-pass membrane protein</topology>
    </subcellularLocation>
</comment>
<dbReference type="Pfam" id="PF06271">
    <property type="entry name" value="RDD"/>
    <property type="match status" value="1"/>
</dbReference>
<dbReference type="AlphaFoldDB" id="A0A1G7PF13"/>